<gene>
    <name evidence="5" type="primary">xerC_4</name>
    <name evidence="5" type="ORF">SCARUB_04724</name>
</gene>
<dbReference type="Gene3D" id="1.10.443.10">
    <property type="entry name" value="Intergrase catalytic core"/>
    <property type="match status" value="1"/>
</dbReference>
<dbReference type="InterPro" id="IPR011010">
    <property type="entry name" value="DNA_brk_join_enz"/>
</dbReference>
<dbReference type="InterPro" id="IPR050090">
    <property type="entry name" value="Tyrosine_recombinase_XerCD"/>
</dbReference>
<feature type="domain" description="Tyr recombinase" evidence="4">
    <location>
        <begin position="108"/>
        <end position="307"/>
    </location>
</feature>
<evidence type="ECO:0000256" key="3">
    <source>
        <dbReference type="ARBA" id="ARBA00023172"/>
    </source>
</evidence>
<evidence type="ECO:0000313" key="5">
    <source>
        <dbReference type="EMBL" id="ODS30166.1"/>
    </source>
</evidence>
<dbReference type="PANTHER" id="PTHR30349:SF41">
    <property type="entry name" value="INTEGRASE_RECOMBINASE PROTEIN MJ0367-RELATED"/>
    <property type="match status" value="1"/>
</dbReference>
<keyword evidence="3" id="KW-0233">DNA recombination</keyword>
<dbReference type="Proteomes" id="UP000094056">
    <property type="component" value="Unassembled WGS sequence"/>
</dbReference>
<evidence type="ECO:0000256" key="1">
    <source>
        <dbReference type="ARBA" id="ARBA00008857"/>
    </source>
</evidence>
<dbReference type="AlphaFoldDB" id="A0A1E3X3E5"/>
<dbReference type="GO" id="GO:0003677">
    <property type="term" value="F:DNA binding"/>
    <property type="evidence" value="ECO:0007669"/>
    <property type="project" value="UniProtKB-KW"/>
</dbReference>
<sequence>MKNPNFHSCLAKRMEKFVALRRLAGTDYQSQIKLLKYFDDFLFKKQLNSQYLTRDIIDRYLCTVSYLHKRTQYNRFSVLSQFCRYLSQFEPLCYIPQTIHCAKSASSRIPYIYTNDEIQALLREAAELLPQNSLRPRTYRTLFGLLYTTGLRISEALALNIKDFYPDTKRLYIRQGKFHKARWIPLASSTSQMLEKYIDIRQRTASIASDSPLFVSLRHQRLHYSTVYHTFRSLLRQCHIPINKNSSVRIHDLRHTFAVHRLLLWYCDGQDINARLPALATYMGHVDISSTQIYIQATSELLQQANQRFLTYFHQNITK</sequence>
<evidence type="ECO:0000259" key="4">
    <source>
        <dbReference type="PROSITE" id="PS51898"/>
    </source>
</evidence>
<proteinExistence type="inferred from homology"/>
<evidence type="ECO:0000313" key="6">
    <source>
        <dbReference type="Proteomes" id="UP000094056"/>
    </source>
</evidence>
<accession>A0A1E3X3E5</accession>
<dbReference type="GO" id="GO:0015074">
    <property type="term" value="P:DNA integration"/>
    <property type="evidence" value="ECO:0007669"/>
    <property type="project" value="InterPro"/>
</dbReference>
<protein>
    <submittedName>
        <fullName evidence="5">Site-specific tyrosine recombinase</fullName>
    </submittedName>
</protein>
<reference evidence="5 6" key="1">
    <citation type="submission" date="2016-07" db="EMBL/GenBank/DDBJ databases">
        <title>Draft genome of Scalindua rubra, obtained from a brine-seawater interface in the Red Sea, sheds light on salt adaptation in anammox bacteria.</title>
        <authorList>
            <person name="Speth D.R."/>
            <person name="Lagkouvardos I."/>
            <person name="Wang Y."/>
            <person name="Qian P.-Y."/>
            <person name="Dutilh B.E."/>
            <person name="Jetten M.S."/>
        </authorList>
    </citation>
    <scope>NUCLEOTIDE SEQUENCE [LARGE SCALE GENOMIC DNA]</scope>
    <source>
        <strain evidence="5">BSI-1</strain>
    </source>
</reference>
<dbReference type="SUPFAM" id="SSF56349">
    <property type="entry name" value="DNA breaking-rejoining enzymes"/>
    <property type="match status" value="1"/>
</dbReference>
<organism evidence="5 6">
    <name type="scientific">Candidatus Scalindua rubra</name>
    <dbReference type="NCBI Taxonomy" id="1872076"/>
    <lineage>
        <taxon>Bacteria</taxon>
        <taxon>Pseudomonadati</taxon>
        <taxon>Planctomycetota</taxon>
        <taxon>Candidatus Brocadiia</taxon>
        <taxon>Candidatus Brocadiales</taxon>
        <taxon>Candidatus Scalinduaceae</taxon>
        <taxon>Candidatus Scalindua</taxon>
    </lineage>
</organism>
<dbReference type="PANTHER" id="PTHR30349">
    <property type="entry name" value="PHAGE INTEGRASE-RELATED"/>
    <property type="match status" value="1"/>
</dbReference>
<dbReference type="InterPro" id="IPR013762">
    <property type="entry name" value="Integrase-like_cat_sf"/>
</dbReference>
<name>A0A1E3X3E5_9BACT</name>
<dbReference type="Pfam" id="PF00589">
    <property type="entry name" value="Phage_integrase"/>
    <property type="match status" value="1"/>
</dbReference>
<dbReference type="InterPro" id="IPR002104">
    <property type="entry name" value="Integrase_catalytic"/>
</dbReference>
<dbReference type="EMBL" id="MAYW01000271">
    <property type="protein sequence ID" value="ODS30166.1"/>
    <property type="molecule type" value="Genomic_DNA"/>
</dbReference>
<keyword evidence="2" id="KW-0238">DNA-binding</keyword>
<evidence type="ECO:0000256" key="2">
    <source>
        <dbReference type="ARBA" id="ARBA00023125"/>
    </source>
</evidence>
<dbReference type="PROSITE" id="PS51898">
    <property type="entry name" value="TYR_RECOMBINASE"/>
    <property type="match status" value="1"/>
</dbReference>
<comment type="caution">
    <text evidence="5">The sequence shown here is derived from an EMBL/GenBank/DDBJ whole genome shotgun (WGS) entry which is preliminary data.</text>
</comment>
<comment type="similarity">
    <text evidence="1">Belongs to the 'phage' integrase family.</text>
</comment>
<dbReference type="GO" id="GO:0006310">
    <property type="term" value="P:DNA recombination"/>
    <property type="evidence" value="ECO:0007669"/>
    <property type="project" value="UniProtKB-KW"/>
</dbReference>